<dbReference type="SUPFAM" id="SSF51055">
    <property type="entry name" value="Carbohydrate binding domain"/>
    <property type="match status" value="1"/>
</dbReference>
<evidence type="ECO:0000313" key="4">
    <source>
        <dbReference type="EMBL" id="MBB2923118.1"/>
    </source>
</evidence>
<dbReference type="GO" id="GO:0004553">
    <property type="term" value="F:hydrolase activity, hydrolyzing O-glycosyl compounds"/>
    <property type="evidence" value="ECO:0007669"/>
    <property type="project" value="InterPro"/>
</dbReference>
<dbReference type="CDD" id="cd00413">
    <property type="entry name" value="Glyco_hydrolase_16"/>
    <property type="match status" value="1"/>
</dbReference>
<proteinExistence type="predicted"/>
<feature type="domain" description="GH16" evidence="3">
    <location>
        <begin position="55"/>
        <end position="305"/>
    </location>
</feature>
<organism evidence="4 5">
    <name type="scientific">Cellulomonas cellasea</name>
    <dbReference type="NCBI Taxonomy" id="43670"/>
    <lineage>
        <taxon>Bacteria</taxon>
        <taxon>Bacillati</taxon>
        <taxon>Actinomycetota</taxon>
        <taxon>Actinomycetes</taxon>
        <taxon>Micrococcales</taxon>
        <taxon>Cellulomonadaceae</taxon>
        <taxon>Cellulomonas</taxon>
    </lineage>
</organism>
<dbReference type="PROSITE" id="PS51762">
    <property type="entry name" value="GH16_2"/>
    <property type="match status" value="1"/>
</dbReference>
<feature type="compositionally biased region" description="Pro residues" evidence="1">
    <location>
        <begin position="336"/>
        <end position="351"/>
    </location>
</feature>
<dbReference type="InterPro" id="IPR036573">
    <property type="entry name" value="CBM_sf_5/12"/>
</dbReference>
<dbReference type="InterPro" id="IPR013320">
    <property type="entry name" value="ConA-like_dom_sf"/>
</dbReference>
<evidence type="ECO:0000313" key="5">
    <source>
        <dbReference type="Proteomes" id="UP000518206"/>
    </source>
</evidence>
<dbReference type="EMBL" id="JACHVX010000003">
    <property type="protein sequence ID" value="MBB2923118.1"/>
    <property type="molecule type" value="Genomic_DNA"/>
</dbReference>
<protein>
    <recommendedName>
        <fullName evidence="3">GH16 domain-containing protein</fullName>
    </recommendedName>
</protein>
<gene>
    <name evidence="4" type="ORF">FHR80_002043</name>
</gene>
<sequence>MNSRSAAPARTRTSAHRRAALAGLLPGLLAATLLTAPPAASALAAAPAGPVAQSPGARTAAVPGGCGQLFDDFAYTSSTDPALRSRGWTVRTGAGGPGVSGNTWSAANVDFPGSGASRTMRLRAQTDGTAAGTVNAEVYQQRKFFEGTYASRVRFTDAPISGADGDPVVQTLFTITPLDFPNDPAYGEADFEYLPNGGWGATRPNLFTTTYETYQNDPWKADNVSSTIPGSLDGWHDLVLQVDSGHVRYYLDGRLVADHTGHVYPETPMSLNANLWFIDLASHTGGVSRYEQEVDYVYYADREVLAPTDVTARVAGLRTAGTSHTDTVRAGTCTPTTPPVSPPTTPTPTPSPTANTPAPRPTPTPSATPVPTVAPNPPAAPLCDRLRSWTRHRLYWPGATITHADHVWRATRATRRAVPGTSTAWQDLGRCSAS</sequence>
<dbReference type="Gene3D" id="2.10.10.20">
    <property type="entry name" value="Carbohydrate-binding module superfamily 5/12"/>
    <property type="match status" value="1"/>
</dbReference>
<evidence type="ECO:0000256" key="1">
    <source>
        <dbReference type="SAM" id="MobiDB-lite"/>
    </source>
</evidence>
<dbReference type="Gene3D" id="2.60.120.200">
    <property type="match status" value="1"/>
</dbReference>
<dbReference type="GO" id="GO:0005576">
    <property type="term" value="C:extracellular region"/>
    <property type="evidence" value="ECO:0007669"/>
    <property type="project" value="InterPro"/>
</dbReference>
<keyword evidence="2" id="KW-0732">Signal</keyword>
<dbReference type="InterPro" id="IPR000757">
    <property type="entry name" value="Beta-glucanase-like"/>
</dbReference>
<evidence type="ECO:0000256" key="2">
    <source>
        <dbReference type="SAM" id="SignalP"/>
    </source>
</evidence>
<accession>A0A7W4UGF8</accession>
<dbReference type="RefSeq" id="WP_221196391.1">
    <property type="nucleotide sequence ID" value="NZ_JACHVX010000003.1"/>
</dbReference>
<feature type="chain" id="PRO_5031181569" description="GH16 domain-containing protein" evidence="2">
    <location>
        <begin position="43"/>
        <end position="434"/>
    </location>
</feature>
<dbReference type="Proteomes" id="UP000518206">
    <property type="component" value="Unassembled WGS sequence"/>
</dbReference>
<dbReference type="SUPFAM" id="SSF49899">
    <property type="entry name" value="Concanavalin A-like lectins/glucanases"/>
    <property type="match status" value="1"/>
</dbReference>
<feature type="signal peptide" evidence="2">
    <location>
        <begin position="1"/>
        <end position="42"/>
    </location>
</feature>
<dbReference type="GO" id="GO:0030246">
    <property type="term" value="F:carbohydrate binding"/>
    <property type="evidence" value="ECO:0007669"/>
    <property type="project" value="InterPro"/>
</dbReference>
<dbReference type="AlphaFoldDB" id="A0A7W4UGF8"/>
<feature type="region of interest" description="Disordered" evidence="1">
    <location>
        <begin position="321"/>
        <end position="379"/>
    </location>
</feature>
<name>A0A7W4UGF8_9CELL</name>
<evidence type="ECO:0000259" key="3">
    <source>
        <dbReference type="PROSITE" id="PS51762"/>
    </source>
</evidence>
<dbReference type="GO" id="GO:0005975">
    <property type="term" value="P:carbohydrate metabolic process"/>
    <property type="evidence" value="ECO:0007669"/>
    <property type="project" value="InterPro"/>
</dbReference>
<feature type="compositionally biased region" description="Pro residues" evidence="1">
    <location>
        <begin position="358"/>
        <end position="379"/>
    </location>
</feature>
<comment type="caution">
    <text evidence="4">The sequence shown here is derived from an EMBL/GenBank/DDBJ whole genome shotgun (WGS) entry which is preliminary data.</text>
</comment>
<reference evidence="4 5" key="2">
    <citation type="submission" date="2020-08" db="EMBL/GenBank/DDBJ databases">
        <authorList>
            <person name="Partida-Martinez L."/>
            <person name="Huntemann M."/>
            <person name="Clum A."/>
            <person name="Wang J."/>
            <person name="Palaniappan K."/>
            <person name="Ritter S."/>
            <person name="Chen I.-M."/>
            <person name="Stamatis D."/>
            <person name="Reddy T."/>
            <person name="O'Malley R."/>
            <person name="Daum C."/>
            <person name="Shapiro N."/>
            <person name="Ivanova N."/>
            <person name="Kyrpides N."/>
            <person name="Woyke T."/>
        </authorList>
    </citation>
    <scope>NUCLEOTIDE SEQUENCE [LARGE SCALE GENOMIC DNA]</scope>
    <source>
        <strain evidence="4 5">RAS26</strain>
    </source>
</reference>
<reference evidence="4 5" key="1">
    <citation type="submission" date="2020-08" db="EMBL/GenBank/DDBJ databases">
        <title>The Agave Microbiome: Exploring the role of microbial communities in plant adaptations to desert environments.</title>
        <authorList>
            <person name="Partida-Martinez L.P."/>
        </authorList>
    </citation>
    <scope>NUCLEOTIDE SEQUENCE [LARGE SCALE GENOMIC DNA]</scope>
    <source>
        <strain evidence="4 5">RAS26</strain>
    </source>
</reference>